<evidence type="ECO:0000259" key="1">
    <source>
        <dbReference type="Pfam" id="PF01966"/>
    </source>
</evidence>
<dbReference type="InterPro" id="IPR006675">
    <property type="entry name" value="HDIG_dom"/>
</dbReference>
<dbReference type="Pfam" id="PF01966">
    <property type="entry name" value="HD"/>
    <property type="match status" value="1"/>
</dbReference>
<comment type="caution">
    <text evidence="2">The sequence shown here is derived from an EMBL/GenBank/DDBJ whole genome shotgun (WGS) entry which is preliminary data.</text>
</comment>
<organism evidence="2 3">
    <name type="scientific">Candidatus Iainarchaeum sp</name>
    <dbReference type="NCBI Taxonomy" id="3101447"/>
    <lineage>
        <taxon>Archaea</taxon>
        <taxon>Candidatus Iainarchaeota</taxon>
        <taxon>Candidatus Iainarchaeia</taxon>
        <taxon>Candidatus Iainarchaeales</taxon>
        <taxon>Candidatus Iainarchaeaceae</taxon>
        <taxon>Candidatus Iainarchaeum</taxon>
    </lineage>
</organism>
<evidence type="ECO:0000313" key="3">
    <source>
        <dbReference type="Proteomes" id="UP000809243"/>
    </source>
</evidence>
<reference evidence="2" key="1">
    <citation type="submission" date="2021-01" db="EMBL/GenBank/DDBJ databases">
        <title>Active Sulfur Cycling in an Early Earth Analoge.</title>
        <authorList>
            <person name="Hahn C.R."/>
            <person name="Youssef N.H."/>
            <person name="Elshahed M."/>
        </authorList>
    </citation>
    <scope>NUCLEOTIDE SEQUENCE</scope>
    <source>
        <strain evidence="2">Zod_Metabat.1151</strain>
    </source>
</reference>
<name>A0A938YU12_9ARCH</name>
<dbReference type="AlphaFoldDB" id="A0A938YU12"/>
<gene>
    <name evidence="2" type="ORF">JW744_03570</name>
</gene>
<dbReference type="Gene3D" id="1.10.3210.10">
    <property type="entry name" value="Hypothetical protein af1432"/>
    <property type="match status" value="1"/>
</dbReference>
<sequence>MNMEEARSLFDEYVSSEKIKMHCREVETIMKALAQELGEDEEKWAVAGLLHDMDCDIEPDIKNQARKVVEILRERTDCPEDVCHAILSHNEFNLGVKRESKLDFALSAADNISGLIYTYGLMKGTLDGMQVKGLKKKLKDNRFAASVRRDLILDIEKAGLGPGRFLEISISAMQGIAKEIGL</sequence>
<dbReference type="EMBL" id="JAFGDB010000061">
    <property type="protein sequence ID" value="MBN2067521.1"/>
    <property type="molecule type" value="Genomic_DNA"/>
</dbReference>
<dbReference type="InterPro" id="IPR006674">
    <property type="entry name" value="HD_domain"/>
</dbReference>
<accession>A0A938YU12</accession>
<feature type="domain" description="HD" evidence="1">
    <location>
        <begin position="22"/>
        <end position="113"/>
    </location>
</feature>
<dbReference type="NCBIfam" id="TIGR00277">
    <property type="entry name" value="HDIG"/>
    <property type="match status" value="1"/>
</dbReference>
<dbReference type="SUPFAM" id="SSF109604">
    <property type="entry name" value="HD-domain/PDEase-like"/>
    <property type="match status" value="1"/>
</dbReference>
<proteinExistence type="predicted"/>
<protein>
    <submittedName>
        <fullName evidence="2">HD domain-containing protein</fullName>
    </submittedName>
</protein>
<dbReference type="Proteomes" id="UP000809243">
    <property type="component" value="Unassembled WGS sequence"/>
</dbReference>
<evidence type="ECO:0000313" key="2">
    <source>
        <dbReference type="EMBL" id="MBN2067521.1"/>
    </source>
</evidence>
<dbReference type="PANTHER" id="PTHR38659">
    <property type="entry name" value="METAL-DEPENDENT PHOSPHOHYDROLASE"/>
    <property type="match status" value="1"/>
</dbReference>
<dbReference type="InterPro" id="IPR003607">
    <property type="entry name" value="HD/PDEase_dom"/>
</dbReference>
<dbReference type="PANTHER" id="PTHR38659:SF1">
    <property type="entry name" value="METAL DEPENDENT PHOSPHOHYDROLASE"/>
    <property type="match status" value="1"/>
</dbReference>
<dbReference type="CDD" id="cd00077">
    <property type="entry name" value="HDc"/>
    <property type="match status" value="1"/>
</dbReference>